<dbReference type="Pfam" id="PF01435">
    <property type="entry name" value="Peptidase_M48"/>
    <property type="match status" value="1"/>
</dbReference>
<evidence type="ECO:0000256" key="8">
    <source>
        <dbReference type="ARBA" id="ARBA00022989"/>
    </source>
</evidence>
<dbReference type="PANTHER" id="PTHR43221">
    <property type="entry name" value="PROTEASE HTPX"/>
    <property type="match status" value="1"/>
</dbReference>
<feature type="transmembrane region" description="Helical" evidence="11">
    <location>
        <begin position="210"/>
        <end position="235"/>
    </location>
</feature>
<protein>
    <submittedName>
        <fullName evidence="13">M48 family metalloprotease</fullName>
    </submittedName>
</protein>
<keyword evidence="7" id="KW-0862">Zinc</keyword>
<evidence type="ECO:0000256" key="2">
    <source>
        <dbReference type="ARBA" id="ARBA00022475"/>
    </source>
</evidence>
<feature type="transmembrane region" description="Helical" evidence="11">
    <location>
        <begin position="592"/>
        <end position="609"/>
    </location>
</feature>
<keyword evidence="14" id="KW-1185">Reference proteome</keyword>
<evidence type="ECO:0000256" key="9">
    <source>
        <dbReference type="ARBA" id="ARBA00023049"/>
    </source>
</evidence>
<feature type="transmembrane region" description="Helical" evidence="11">
    <location>
        <begin position="477"/>
        <end position="498"/>
    </location>
</feature>
<feature type="transmembrane region" description="Helical" evidence="11">
    <location>
        <begin position="403"/>
        <end position="423"/>
    </location>
</feature>
<evidence type="ECO:0000256" key="3">
    <source>
        <dbReference type="ARBA" id="ARBA00022670"/>
    </source>
</evidence>
<keyword evidence="4 11" id="KW-0812">Transmembrane</keyword>
<evidence type="ECO:0000259" key="12">
    <source>
        <dbReference type="Pfam" id="PF01435"/>
    </source>
</evidence>
<dbReference type="GO" id="GO:0008237">
    <property type="term" value="F:metallopeptidase activity"/>
    <property type="evidence" value="ECO:0007669"/>
    <property type="project" value="UniProtKB-KW"/>
</dbReference>
<dbReference type="EMBL" id="CP049945">
    <property type="protein sequence ID" value="QRF01064.1"/>
    <property type="molecule type" value="Genomic_DNA"/>
</dbReference>
<proteinExistence type="predicted"/>
<gene>
    <name evidence="13" type="ORF">G9U55_01885</name>
</gene>
<keyword evidence="5" id="KW-0479">Metal-binding</keyword>
<evidence type="ECO:0000256" key="6">
    <source>
        <dbReference type="ARBA" id="ARBA00022801"/>
    </source>
</evidence>
<evidence type="ECO:0000256" key="10">
    <source>
        <dbReference type="ARBA" id="ARBA00023136"/>
    </source>
</evidence>
<dbReference type="Proteomes" id="UP000596311">
    <property type="component" value="Chromosome"/>
</dbReference>
<keyword evidence="8 11" id="KW-1133">Transmembrane helix</keyword>
<evidence type="ECO:0000313" key="13">
    <source>
        <dbReference type="EMBL" id="QRF01064.1"/>
    </source>
</evidence>
<keyword evidence="10 11" id="KW-0472">Membrane</keyword>
<evidence type="ECO:0000313" key="14">
    <source>
        <dbReference type="Proteomes" id="UP000596311"/>
    </source>
</evidence>
<feature type="transmembrane region" description="Helical" evidence="11">
    <location>
        <begin position="21"/>
        <end position="41"/>
    </location>
</feature>
<keyword evidence="2" id="KW-1003">Cell membrane</keyword>
<dbReference type="InterPro" id="IPR050083">
    <property type="entry name" value="HtpX_protease"/>
</dbReference>
<name>A0ABX7E8W2_9ACTN</name>
<evidence type="ECO:0000256" key="7">
    <source>
        <dbReference type="ARBA" id="ARBA00022833"/>
    </source>
</evidence>
<dbReference type="PANTHER" id="PTHR43221:SF2">
    <property type="entry name" value="PROTEASE HTPX HOMOLOG"/>
    <property type="match status" value="1"/>
</dbReference>
<evidence type="ECO:0000256" key="1">
    <source>
        <dbReference type="ARBA" id="ARBA00001947"/>
    </source>
</evidence>
<evidence type="ECO:0000256" key="4">
    <source>
        <dbReference type="ARBA" id="ARBA00022692"/>
    </source>
</evidence>
<feature type="domain" description="Peptidase M48" evidence="12">
    <location>
        <begin position="161"/>
        <end position="325"/>
    </location>
</feature>
<organism evidence="13 14">
    <name type="scientific">Streptomyces koyangensis</name>
    <dbReference type="NCBI Taxonomy" id="188770"/>
    <lineage>
        <taxon>Bacteria</taxon>
        <taxon>Bacillati</taxon>
        <taxon>Actinomycetota</taxon>
        <taxon>Actinomycetes</taxon>
        <taxon>Kitasatosporales</taxon>
        <taxon>Streptomycetaceae</taxon>
        <taxon>Streptomyces</taxon>
        <taxon>Streptomyces aurantiacus group</taxon>
    </lineage>
</organism>
<dbReference type="InterPro" id="IPR001915">
    <property type="entry name" value="Peptidase_M48"/>
</dbReference>
<dbReference type="RefSeq" id="WP_203213744.1">
    <property type="nucleotide sequence ID" value="NZ_CP049945.1"/>
</dbReference>
<keyword evidence="9 13" id="KW-0482">Metalloprotease</keyword>
<accession>A0ABX7E8W2</accession>
<evidence type="ECO:0000256" key="11">
    <source>
        <dbReference type="SAM" id="Phobius"/>
    </source>
</evidence>
<feature type="transmembrane region" description="Helical" evidence="11">
    <location>
        <begin position="338"/>
        <end position="360"/>
    </location>
</feature>
<feature type="transmembrane region" description="Helical" evidence="11">
    <location>
        <begin position="657"/>
        <end position="678"/>
    </location>
</feature>
<sequence>MTRTAEATAGRLRNPFAVPSGTTMRFALLVVTTSTVMMHFVGSRLGPVPGDVKERYARYAACWEEQNRGSTGLPSPNGPSAVELCGADPRQVDLWVPLTGLLVFWLVVLAVYWLLPAWRVRRRRYALLGEESAAVTRALEALRQRTGCERVHWYAQPLDVRVSALAFGRRGHRCVVLSGGLLALRNRRPETFEAVVLHELAHVRNRDIDLSFLTIISARVSLPVLVLTMASGVLWEHLHGLGGTGSLAAGLSNSLKGLCLVVAMPLTRRAVLRSREYYADARARQWAGSPAALRALFEVKENRRRLPGRLLRVHPTARQRRDMLDDPEPLFRSGFRELLAAGCVLGALYTDLATTFVLNSALGPGAETAREVLALGTLGTLLAVVVAFFTLRLQEGFPGGRPGLLAAPVWGLACGLALGGGAANPGVSFALASVGQVGAGLLPWTALLALGGYAAVRWTAAALPWWRPVLRGPRARAAWCVLSVAAGALFGCVLVWLMELMVTQALMSTLLAGRAPELVSFLLGAASDAVVRSPFLLCAALLAALIPLLGQAAPPGARAARQALGRTVAGALRAGLWLAAALAPAGGRGPRVLLAYAAVAALLAVLAVRTGRRPRPGGLPFAHATLAAVLAAVTAHGGAALLLTLVTPQAAPGPGGVLLAGSVSGLLAVGVAACVPTARRGTPAAG</sequence>
<feature type="transmembrane region" description="Helical" evidence="11">
    <location>
        <begin position="94"/>
        <end position="115"/>
    </location>
</feature>
<feature type="transmembrane region" description="Helical" evidence="11">
    <location>
        <begin position="429"/>
        <end position="456"/>
    </location>
</feature>
<reference evidence="13 14" key="1">
    <citation type="submission" date="2020-03" db="EMBL/GenBank/DDBJ databases">
        <title>Genome mining and metabolic profiling illuminate the polycyclic tetramate macrolactams from Streptomyces koyangensis SCSIO 5802.</title>
        <authorList>
            <person name="Ding W."/>
        </authorList>
    </citation>
    <scope>NUCLEOTIDE SEQUENCE [LARGE SCALE GENOMIC DNA]</scope>
    <source>
        <strain evidence="13 14">SCSIO 5802</strain>
    </source>
</reference>
<feature type="transmembrane region" description="Helical" evidence="11">
    <location>
        <begin position="518"/>
        <end position="546"/>
    </location>
</feature>
<keyword evidence="6" id="KW-0378">Hydrolase</keyword>
<feature type="transmembrane region" description="Helical" evidence="11">
    <location>
        <begin position="372"/>
        <end position="391"/>
    </location>
</feature>
<feature type="transmembrane region" description="Helical" evidence="11">
    <location>
        <begin position="621"/>
        <end position="645"/>
    </location>
</feature>
<dbReference type="Gene3D" id="3.30.2010.10">
    <property type="entry name" value="Metalloproteases ('zincins'), catalytic domain"/>
    <property type="match status" value="1"/>
</dbReference>
<comment type="cofactor">
    <cofactor evidence="1">
        <name>Zn(2+)</name>
        <dbReference type="ChEBI" id="CHEBI:29105"/>
    </cofactor>
</comment>
<keyword evidence="3" id="KW-0645">Protease</keyword>
<evidence type="ECO:0000256" key="5">
    <source>
        <dbReference type="ARBA" id="ARBA00022723"/>
    </source>
</evidence>